<proteinExistence type="inferred from homology"/>
<name>A0ABX8WHK4_9HYPH</name>
<evidence type="ECO:0000256" key="16">
    <source>
        <dbReference type="ARBA" id="ARBA00023310"/>
    </source>
</evidence>
<keyword evidence="8" id="KW-0547">Nucleotide-binding</keyword>
<dbReference type="Gene3D" id="3.40.50.12240">
    <property type="match status" value="1"/>
</dbReference>
<evidence type="ECO:0000256" key="3">
    <source>
        <dbReference type="ARBA" id="ARBA00008936"/>
    </source>
</evidence>
<dbReference type="SUPFAM" id="SSF52540">
    <property type="entry name" value="P-loop containing nucleoside triphosphate hydrolases"/>
    <property type="match status" value="1"/>
</dbReference>
<gene>
    <name evidence="19" type="primary">fliI</name>
    <name evidence="19" type="ORF">K1X15_16485</name>
</gene>
<keyword evidence="16" id="KW-0066">ATP synthesis</keyword>
<dbReference type="InterPro" id="IPR005714">
    <property type="entry name" value="ATPase_T3SS_FliI/YscN"/>
</dbReference>
<keyword evidence="10" id="KW-1005">Bacterial flagellum biogenesis</keyword>
<keyword evidence="19" id="KW-0969">Cilium</keyword>
<keyword evidence="7" id="KW-0963">Cytoplasm</keyword>
<keyword evidence="14" id="KW-0406">Ion transport</keyword>
<organism evidence="19 20">
    <name type="scientific">Devosia salina</name>
    <dbReference type="NCBI Taxonomy" id="2860336"/>
    <lineage>
        <taxon>Bacteria</taxon>
        <taxon>Pseudomonadati</taxon>
        <taxon>Pseudomonadota</taxon>
        <taxon>Alphaproteobacteria</taxon>
        <taxon>Hyphomicrobiales</taxon>
        <taxon>Devosiaceae</taxon>
        <taxon>Devosia</taxon>
    </lineage>
</organism>
<evidence type="ECO:0000256" key="4">
    <source>
        <dbReference type="ARBA" id="ARBA00012473"/>
    </source>
</evidence>
<dbReference type="Pfam" id="PF02874">
    <property type="entry name" value="ATP-synt_ab_N"/>
    <property type="match status" value="1"/>
</dbReference>
<dbReference type="PROSITE" id="PS00152">
    <property type="entry name" value="ATPASE_ALPHA_BETA"/>
    <property type="match status" value="1"/>
</dbReference>
<dbReference type="EMBL" id="CP080590">
    <property type="protein sequence ID" value="QYO76192.1"/>
    <property type="molecule type" value="Genomic_DNA"/>
</dbReference>
<keyword evidence="19" id="KW-0966">Cell projection</keyword>
<evidence type="ECO:0000259" key="18">
    <source>
        <dbReference type="SMART" id="SM00382"/>
    </source>
</evidence>
<feature type="domain" description="AAA+ ATPase" evidence="18">
    <location>
        <begin position="164"/>
        <end position="348"/>
    </location>
</feature>
<evidence type="ECO:0000313" key="19">
    <source>
        <dbReference type="EMBL" id="QYO76192.1"/>
    </source>
</evidence>
<dbReference type="Pfam" id="PF18269">
    <property type="entry name" value="T3SS_ATPase_C"/>
    <property type="match status" value="1"/>
</dbReference>
<evidence type="ECO:0000256" key="13">
    <source>
        <dbReference type="ARBA" id="ARBA00022967"/>
    </source>
</evidence>
<evidence type="ECO:0000313" key="20">
    <source>
        <dbReference type="Proteomes" id="UP000825799"/>
    </source>
</evidence>
<dbReference type="EC" id="7.1.2.2" evidence="4"/>
<evidence type="ECO:0000256" key="2">
    <source>
        <dbReference type="ARBA" id="ARBA00004496"/>
    </source>
</evidence>
<keyword evidence="11" id="KW-0067">ATP-binding</keyword>
<accession>A0ABX8WHK4</accession>
<keyword evidence="19" id="KW-0282">Flagellum</keyword>
<comment type="catalytic activity">
    <reaction evidence="17">
        <text>ATP + H2O + cellular proteinSide 1 = ADP + phosphate + cellular proteinSide 2.</text>
        <dbReference type="EC" id="7.4.2.8"/>
    </reaction>
</comment>
<evidence type="ECO:0000256" key="5">
    <source>
        <dbReference type="ARBA" id="ARBA00020580"/>
    </source>
</evidence>
<keyword evidence="12" id="KW-0653">Protein transport</keyword>
<evidence type="ECO:0000256" key="10">
    <source>
        <dbReference type="ARBA" id="ARBA00022795"/>
    </source>
</evidence>
<evidence type="ECO:0000256" key="14">
    <source>
        <dbReference type="ARBA" id="ARBA00023065"/>
    </source>
</evidence>
<evidence type="ECO:0000256" key="15">
    <source>
        <dbReference type="ARBA" id="ARBA00023225"/>
    </source>
</evidence>
<dbReference type="InterPro" id="IPR040627">
    <property type="entry name" value="T3SS_ATPase_C"/>
</dbReference>
<keyword evidence="20" id="KW-1185">Reference proteome</keyword>
<dbReference type="NCBIfam" id="TIGR03498">
    <property type="entry name" value="FliI_clade3"/>
    <property type="match status" value="1"/>
</dbReference>
<keyword evidence="15" id="KW-1006">Bacterial flagellum protein export</keyword>
<keyword evidence="6" id="KW-0813">Transport</keyword>
<comment type="function">
    <text evidence="1">Probable catalytic subunit of a protein translocase for flagellum-specific export, or a proton translocase involved in local circuits at the flagellum.</text>
</comment>
<dbReference type="RefSeq" id="WP_220304682.1">
    <property type="nucleotide sequence ID" value="NZ_CP080590.1"/>
</dbReference>
<dbReference type="InterPro" id="IPR020003">
    <property type="entry name" value="ATPase_a/bsu_AS"/>
</dbReference>
<evidence type="ECO:0000256" key="11">
    <source>
        <dbReference type="ARBA" id="ARBA00022840"/>
    </source>
</evidence>
<comment type="similarity">
    <text evidence="3">Belongs to the ATPase alpha/beta chains family.</text>
</comment>
<keyword evidence="9" id="KW-0375">Hydrogen ion transport</keyword>
<evidence type="ECO:0000256" key="6">
    <source>
        <dbReference type="ARBA" id="ARBA00022448"/>
    </source>
</evidence>
<comment type="subcellular location">
    <subcellularLocation>
        <location evidence="2">Cytoplasm</location>
    </subcellularLocation>
</comment>
<dbReference type="CDD" id="cd01136">
    <property type="entry name" value="ATPase_flagellum-secretory_path_III"/>
    <property type="match status" value="1"/>
</dbReference>
<evidence type="ECO:0000256" key="12">
    <source>
        <dbReference type="ARBA" id="ARBA00022927"/>
    </source>
</evidence>
<reference evidence="19 20" key="1">
    <citation type="submission" date="2021-08" db="EMBL/GenBank/DDBJ databases">
        <title>Devosia salina sp. nov., isolated from the South China Sea sediment.</title>
        <authorList>
            <person name="Zhou Z."/>
        </authorList>
    </citation>
    <scope>NUCLEOTIDE SEQUENCE [LARGE SCALE GENOMIC DNA]</scope>
    <source>
        <strain evidence="19 20">SCS-3</strain>
    </source>
</reference>
<dbReference type="PANTHER" id="PTHR15184">
    <property type="entry name" value="ATP SYNTHASE"/>
    <property type="match status" value="1"/>
</dbReference>
<dbReference type="InterPro" id="IPR004100">
    <property type="entry name" value="ATPase_F1/V1/A1_a/bsu_N"/>
</dbReference>
<dbReference type="PANTHER" id="PTHR15184:SF9">
    <property type="entry name" value="SPI-1 TYPE 3 SECRETION SYSTEM ATPASE"/>
    <property type="match status" value="1"/>
</dbReference>
<dbReference type="InterPro" id="IPR022426">
    <property type="entry name" value="FliI_clade3"/>
</dbReference>
<dbReference type="InterPro" id="IPR003593">
    <property type="entry name" value="AAA+_ATPase"/>
</dbReference>
<dbReference type="NCBIfam" id="TIGR01026">
    <property type="entry name" value="fliI_yscN"/>
    <property type="match status" value="1"/>
</dbReference>
<evidence type="ECO:0000256" key="1">
    <source>
        <dbReference type="ARBA" id="ARBA00003290"/>
    </source>
</evidence>
<dbReference type="Proteomes" id="UP000825799">
    <property type="component" value="Chromosome"/>
</dbReference>
<dbReference type="InterPro" id="IPR050053">
    <property type="entry name" value="ATPase_alpha/beta_chains"/>
</dbReference>
<dbReference type="Pfam" id="PF00006">
    <property type="entry name" value="ATP-synt_ab"/>
    <property type="match status" value="1"/>
</dbReference>
<evidence type="ECO:0000256" key="17">
    <source>
        <dbReference type="ARBA" id="ARBA00034006"/>
    </source>
</evidence>
<dbReference type="InterPro" id="IPR000194">
    <property type="entry name" value="ATPase_F1/V1/A1_a/bsu_nucl-bd"/>
</dbReference>
<sequence length="450" mass="48705">MAYEHTMSIKALISAIEAIDDVEVFGRVKSVQGLLVEIVGPVRELRVGGRVIIEATDGNHLAAEIIGFRDGHALCLPFGELGGVRLGCKAVFRRHDGSVNPSEGWLGRVINANGEPIDGLGPLPRGADAYPLRQSPLAAHDRTRVGEPIELGVRCLNTFTTMCEGQRMGIFAGSGVGKSVLMSMLARNTDVDVSVIGLIGERGREVHEFIQEYLGEEGLARAVVVVATSDEAALMRRQAAYISMAISEFFRDQGKRVLCMMDSLTRFAMAQREIGLAIGEPPTAKGYPPTVFTELPRLLERAGPGTPNSGSITGLFTVLVEGDDHNEPIADAVRGILDGHIVMERGIAERGRYPAVNVLRSISRTMPGCVPEEVRPTLSRARELMSIFSDMEELIRLGAYRKGSDPNVDRAIAIFPKLEAFLGQQRDETTTIAEGYAMLAGLIVEADARD</sequence>
<dbReference type="InterPro" id="IPR027417">
    <property type="entry name" value="P-loop_NTPase"/>
</dbReference>
<evidence type="ECO:0000256" key="7">
    <source>
        <dbReference type="ARBA" id="ARBA00022490"/>
    </source>
</evidence>
<evidence type="ECO:0000256" key="9">
    <source>
        <dbReference type="ARBA" id="ARBA00022781"/>
    </source>
</evidence>
<protein>
    <recommendedName>
        <fullName evidence="5">Flagellum-specific ATP synthase</fullName>
        <ecNumber evidence="4">7.1.2.2</ecNumber>
    </recommendedName>
</protein>
<evidence type="ECO:0000256" key="8">
    <source>
        <dbReference type="ARBA" id="ARBA00022741"/>
    </source>
</evidence>
<dbReference type="SMART" id="SM00382">
    <property type="entry name" value="AAA"/>
    <property type="match status" value="1"/>
</dbReference>
<keyword evidence="13" id="KW-1278">Translocase</keyword>